<name>A0A4P7VCU8_9BACT</name>
<dbReference type="InterPro" id="IPR016032">
    <property type="entry name" value="Sig_transdc_resp-reg_C-effctor"/>
</dbReference>
<dbReference type="SUPFAM" id="SSF48452">
    <property type="entry name" value="TPR-like"/>
    <property type="match status" value="1"/>
</dbReference>
<keyword evidence="3" id="KW-0472">Membrane</keyword>
<dbReference type="EMBL" id="CP039393">
    <property type="protein sequence ID" value="QCD34993.1"/>
    <property type="molecule type" value="Genomic_DNA"/>
</dbReference>
<feature type="coiled-coil region" evidence="2">
    <location>
        <begin position="410"/>
        <end position="440"/>
    </location>
</feature>
<sequence length="580" mass="67061">MKHLLHIFITVVCFAVVAGCADNSRLRDDIDRAGQLADTRPDSTIALLDSLSPAIKQADKATRMRYDLMLIKSRDKAYIEHRNDSMIAPVVEYFTDHTDPDLTPLALYYAGRVYSDLGDAPRALDYYQQALTTIGDDTIAHYNIYKVCLSQMSELFMYQRLYRYALESAEKAVDFSNELTLPIDYLSIGKSYSLLNVHDSTYLFYKKAYELASMRGDSSLIYRVQHQFIEYYYKIGDFKKADSIISKLNMEYILQDKEQLYSIISKVKIANDNYNAALPYLKWLVDSGNIHGKCYANAELANYYSKQDDDYKTSVKYLNKYIELFDSSTNLLKIDAVTKIQGYYNYSIREKENNALLKKDSKKNLLIVILVGSILLIVSIFLFIVRDIQRKRLDLKCRNFTLQEIIESTRKNSQEHCSKLQAKIDELEELLNKIEEVNSSAVIIKLKKSRTLLSEAMSNAEERAENHLKLMSSPIVIEFHDRLRTGKRILPSSPEWNELSQIVDEYNPGFIEKLVSVCRLSDREMQISLLLKIEFFPIEIAEFLGLSPSAISSIRKRLMKRTFSEIENAPKNWDEFIRLL</sequence>
<dbReference type="InterPro" id="IPR011990">
    <property type="entry name" value="TPR-like_helical_dom_sf"/>
</dbReference>
<keyword evidence="1" id="KW-0802">TPR repeat</keyword>
<evidence type="ECO:0000256" key="1">
    <source>
        <dbReference type="PROSITE-ProRule" id="PRU00339"/>
    </source>
</evidence>
<dbReference type="PROSITE" id="PS50005">
    <property type="entry name" value="TPR"/>
    <property type="match status" value="1"/>
</dbReference>
<dbReference type="AlphaFoldDB" id="A0A4P7VCU8"/>
<dbReference type="SUPFAM" id="SSF46894">
    <property type="entry name" value="C-terminal effector domain of the bipartite response regulators"/>
    <property type="match status" value="1"/>
</dbReference>
<feature type="transmembrane region" description="Helical" evidence="3">
    <location>
        <begin position="365"/>
        <end position="385"/>
    </location>
</feature>
<accession>A0A4P7VCU8</accession>
<dbReference type="RefSeq" id="WP_136409835.1">
    <property type="nucleotide sequence ID" value="NZ_CP039393.1"/>
</dbReference>
<dbReference type="KEGG" id="mgod:E7746_03395"/>
<evidence type="ECO:0000313" key="4">
    <source>
        <dbReference type="EMBL" id="QCD34993.1"/>
    </source>
</evidence>
<gene>
    <name evidence="4" type="ORF">E7746_03395</name>
</gene>
<dbReference type="GO" id="GO:0003677">
    <property type="term" value="F:DNA binding"/>
    <property type="evidence" value="ECO:0007669"/>
    <property type="project" value="InterPro"/>
</dbReference>
<dbReference type="Proteomes" id="UP000297031">
    <property type="component" value="Chromosome"/>
</dbReference>
<proteinExistence type="predicted"/>
<evidence type="ECO:0000256" key="2">
    <source>
        <dbReference type="SAM" id="Coils"/>
    </source>
</evidence>
<dbReference type="OrthoDB" id="1070114at2"/>
<reference evidence="4 5" key="1">
    <citation type="submission" date="2019-02" db="EMBL/GenBank/DDBJ databases">
        <title>Isolation and identification of novel species under the genus Muribaculum.</title>
        <authorList>
            <person name="Miyake S."/>
            <person name="Ding Y."/>
            <person name="Low A."/>
            <person name="Soh M."/>
            <person name="Seedorf H."/>
        </authorList>
    </citation>
    <scope>NUCLEOTIDE SEQUENCE [LARGE SCALE GENOMIC DNA]</scope>
    <source>
        <strain evidence="4 5">TLL-A4</strain>
    </source>
</reference>
<dbReference type="GO" id="GO:0006355">
    <property type="term" value="P:regulation of DNA-templated transcription"/>
    <property type="evidence" value="ECO:0007669"/>
    <property type="project" value="InterPro"/>
</dbReference>
<feature type="repeat" description="TPR" evidence="1">
    <location>
        <begin position="104"/>
        <end position="137"/>
    </location>
</feature>
<dbReference type="Gene3D" id="1.25.40.10">
    <property type="entry name" value="Tetratricopeptide repeat domain"/>
    <property type="match status" value="1"/>
</dbReference>
<keyword evidence="5" id="KW-1185">Reference proteome</keyword>
<keyword evidence="2" id="KW-0175">Coiled coil</keyword>
<dbReference type="PROSITE" id="PS51257">
    <property type="entry name" value="PROKAR_LIPOPROTEIN"/>
    <property type="match status" value="1"/>
</dbReference>
<protein>
    <submittedName>
        <fullName evidence="4">Uncharacterized protein</fullName>
    </submittedName>
</protein>
<organism evidence="4 5">
    <name type="scientific">Muribaculum gordoncarteri</name>
    <dbReference type="NCBI Taxonomy" id="2530390"/>
    <lineage>
        <taxon>Bacteria</taxon>
        <taxon>Pseudomonadati</taxon>
        <taxon>Bacteroidota</taxon>
        <taxon>Bacteroidia</taxon>
        <taxon>Bacteroidales</taxon>
        <taxon>Muribaculaceae</taxon>
        <taxon>Muribaculum</taxon>
    </lineage>
</organism>
<dbReference type="SMART" id="SM00028">
    <property type="entry name" value="TPR"/>
    <property type="match status" value="2"/>
</dbReference>
<keyword evidence="3" id="KW-1133">Transmembrane helix</keyword>
<keyword evidence="3" id="KW-0812">Transmembrane</keyword>
<dbReference type="InterPro" id="IPR019734">
    <property type="entry name" value="TPR_rpt"/>
</dbReference>
<evidence type="ECO:0000313" key="5">
    <source>
        <dbReference type="Proteomes" id="UP000297031"/>
    </source>
</evidence>
<evidence type="ECO:0000256" key="3">
    <source>
        <dbReference type="SAM" id="Phobius"/>
    </source>
</evidence>